<comment type="caution">
    <text evidence="1">The sequence shown here is derived from an EMBL/GenBank/DDBJ whole genome shotgun (WGS) entry which is preliminary data.</text>
</comment>
<dbReference type="EMBL" id="LAZR01006858">
    <property type="protein sequence ID" value="KKM89184.1"/>
    <property type="molecule type" value="Genomic_DNA"/>
</dbReference>
<organism evidence="1">
    <name type="scientific">marine sediment metagenome</name>
    <dbReference type="NCBI Taxonomy" id="412755"/>
    <lineage>
        <taxon>unclassified sequences</taxon>
        <taxon>metagenomes</taxon>
        <taxon>ecological metagenomes</taxon>
    </lineage>
</organism>
<accession>A0A0F9L307</accession>
<gene>
    <name evidence="1" type="ORF">LCGC14_1251220</name>
</gene>
<reference evidence="1" key="1">
    <citation type="journal article" date="2015" name="Nature">
        <title>Complex archaea that bridge the gap between prokaryotes and eukaryotes.</title>
        <authorList>
            <person name="Spang A."/>
            <person name="Saw J.H."/>
            <person name="Jorgensen S.L."/>
            <person name="Zaremba-Niedzwiedzka K."/>
            <person name="Martijn J."/>
            <person name="Lind A.E."/>
            <person name="van Eijk R."/>
            <person name="Schleper C."/>
            <person name="Guy L."/>
            <person name="Ettema T.J."/>
        </authorList>
    </citation>
    <scope>NUCLEOTIDE SEQUENCE</scope>
</reference>
<name>A0A0F9L307_9ZZZZ</name>
<proteinExistence type="predicted"/>
<dbReference type="AlphaFoldDB" id="A0A0F9L307"/>
<protein>
    <submittedName>
        <fullName evidence="1">Uncharacterized protein</fullName>
    </submittedName>
</protein>
<evidence type="ECO:0000313" key="1">
    <source>
        <dbReference type="EMBL" id="KKM89184.1"/>
    </source>
</evidence>
<sequence>MKPSLKAIKKAKESVKKKKELELDKQDFNMCLSERICPKCAGLLDVKPIDDNVWYNYECTELACKFAHYGKPGWCD</sequence>